<name>A0A484F8Z8_COLOR</name>
<keyword evidence="2" id="KW-1185">Reference proteome</keyword>
<organism evidence="1 2">
    <name type="scientific">Colletotrichum orbiculare (strain 104-T / ATCC 96160 / CBS 514.97 / LARS 414 / MAFF 240422)</name>
    <name type="common">Cucumber anthracnose fungus</name>
    <name type="synonym">Colletotrichum lagenarium</name>
    <dbReference type="NCBI Taxonomy" id="1213857"/>
    <lineage>
        <taxon>Eukaryota</taxon>
        <taxon>Fungi</taxon>
        <taxon>Dikarya</taxon>
        <taxon>Ascomycota</taxon>
        <taxon>Pezizomycotina</taxon>
        <taxon>Sordariomycetes</taxon>
        <taxon>Hypocreomycetidae</taxon>
        <taxon>Glomerellales</taxon>
        <taxon>Glomerellaceae</taxon>
        <taxon>Colletotrichum</taxon>
        <taxon>Colletotrichum orbiculare species complex</taxon>
    </lineage>
</organism>
<accession>A0A484F8Z8</accession>
<evidence type="ECO:0000313" key="1">
    <source>
        <dbReference type="EMBL" id="TDZ13850.1"/>
    </source>
</evidence>
<gene>
    <name evidence="1" type="ORF">Cob_v013043</name>
</gene>
<comment type="caution">
    <text evidence="1">The sequence shown here is derived from an EMBL/GenBank/DDBJ whole genome shotgun (WGS) entry which is preliminary data.</text>
</comment>
<protein>
    <submittedName>
        <fullName evidence="1">Secreted protein</fullName>
    </submittedName>
</protein>
<dbReference type="EMBL" id="AMCV02000059">
    <property type="protein sequence ID" value="TDZ13850.1"/>
    <property type="molecule type" value="Genomic_DNA"/>
</dbReference>
<dbReference type="Proteomes" id="UP000014480">
    <property type="component" value="Unassembled WGS sequence"/>
</dbReference>
<dbReference type="OrthoDB" id="4664297at2759"/>
<evidence type="ECO:0000313" key="2">
    <source>
        <dbReference type="Proteomes" id="UP000014480"/>
    </source>
</evidence>
<dbReference type="AlphaFoldDB" id="A0A484F8Z8"/>
<proteinExistence type="predicted"/>
<dbReference type="Gene3D" id="2.60.40.2970">
    <property type="match status" value="1"/>
</dbReference>
<sequence>MANLNQSSGALSNLNIRIRQSSTSPPTLALSVTNDHTSPITLLRWNSPLDPLVLQLGILTVTPEGEDTPLHIDAIQLRRLMPPPDNDIVTLLPGESSEQEVILRETILPFDKLGKTPRVAVKGRWHAVWPTTRDQIGQETIEKLGFGEGALTGEFESEAVAVALS</sequence>
<reference evidence="2" key="1">
    <citation type="journal article" date="2013" name="New Phytol.">
        <title>Comparative genomic and transcriptomic analyses reveal the hemibiotrophic stage shift of Colletotrichum fungi.</title>
        <authorList>
            <person name="Gan P."/>
            <person name="Ikeda K."/>
            <person name="Irieda H."/>
            <person name="Narusaka M."/>
            <person name="O'Connell R.J."/>
            <person name="Narusaka Y."/>
            <person name="Takano Y."/>
            <person name="Kubo Y."/>
            <person name="Shirasu K."/>
        </authorList>
    </citation>
    <scope>NUCLEOTIDE SEQUENCE [LARGE SCALE GENOMIC DNA]</scope>
    <source>
        <strain evidence="2">104-T / ATCC 96160 / CBS 514.97 / LARS 414 / MAFF 240422</strain>
    </source>
</reference>
<reference evidence="2" key="2">
    <citation type="journal article" date="2019" name="Mol. Plant Microbe Interact.">
        <title>Genome sequence resources for four phytopathogenic fungi from the Colletotrichum orbiculare species complex.</title>
        <authorList>
            <person name="Gan P."/>
            <person name="Tsushima A."/>
            <person name="Narusaka M."/>
            <person name="Narusaka Y."/>
            <person name="Takano Y."/>
            <person name="Kubo Y."/>
            <person name="Shirasu K."/>
        </authorList>
    </citation>
    <scope>GENOME REANNOTATION</scope>
    <source>
        <strain evidence="2">104-T / ATCC 96160 / CBS 514.97 / LARS 414 / MAFF 240422</strain>
    </source>
</reference>